<dbReference type="SUPFAM" id="SSF56219">
    <property type="entry name" value="DNase I-like"/>
    <property type="match status" value="1"/>
</dbReference>
<dbReference type="InterPro" id="IPR004808">
    <property type="entry name" value="AP_endonuc_1"/>
</dbReference>
<evidence type="ECO:0000256" key="1">
    <source>
        <dbReference type="ARBA" id="ARBA00007092"/>
    </source>
</evidence>
<feature type="site" description="Important for catalytic activity" evidence="6">
    <location>
        <position position="219"/>
    </location>
</feature>
<dbReference type="GO" id="GO:0006284">
    <property type="term" value="P:base-excision repair"/>
    <property type="evidence" value="ECO:0007669"/>
    <property type="project" value="TreeGrafter"/>
</dbReference>
<evidence type="ECO:0000259" key="7">
    <source>
        <dbReference type="Pfam" id="PF03372"/>
    </source>
</evidence>
<comment type="caution">
    <text evidence="8">The sequence shown here is derived from an EMBL/GenBank/DDBJ whole genome shotgun (WGS) entry which is preliminary data.</text>
</comment>
<feature type="site" description="Interaction with DNA substrate" evidence="6">
    <location>
        <position position="245"/>
    </location>
</feature>
<dbReference type="Proteomes" id="UP001139319">
    <property type="component" value="Unassembled WGS sequence"/>
</dbReference>
<evidence type="ECO:0000313" key="8">
    <source>
        <dbReference type="EMBL" id="MCP8899979.1"/>
    </source>
</evidence>
<evidence type="ECO:0000256" key="6">
    <source>
        <dbReference type="PIRSR" id="PIRSR604808-3"/>
    </source>
</evidence>
<dbReference type="EMBL" id="JAMFTH010000003">
    <property type="protein sequence ID" value="MCP8899979.1"/>
    <property type="molecule type" value="Genomic_DNA"/>
</dbReference>
<dbReference type="RefSeq" id="WP_253968271.1">
    <property type="nucleotide sequence ID" value="NZ_JAMFTH010000003.1"/>
</dbReference>
<dbReference type="InterPro" id="IPR005135">
    <property type="entry name" value="Endo/exonuclease/phosphatase"/>
</dbReference>
<feature type="binding site" evidence="5">
    <location>
        <position position="245"/>
    </location>
    <ligand>
        <name>Mg(2+)</name>
        <dbReference type="ChEBI" id="CHEBI:18420"/>
        <label>1</label>
    </ligand>
</feature>
<dbReference type="NCBIfam" id="TIGR00633">
    <property type="entry name" value="xth"/>
    <property type="match status" value="1"/>
</dbReference>
<accession>A0A9X2HZI7</accession>
<dbReference type="GO" id="GO:0008311">
    <property type="term" value="F:double-stranded DNA 3'-5' DNA exonuclease activity"/>
    <property type="evidence" value="ECO:0007669"/>
    <property type="project" value="TreeGrafter"/>
</dbReference>
<reference evidence="8" key="2">
    <citation type="submission" date="2023-01" db="EMBL/GenBank/DDBJ databases">
        <title>Gilvimarinus xylanilyticus HB14 isolated from Caulerpa lentillifera aquaculture base in Hainan, China.</title>
        <authorList>
            <person name="Zhang Y.-J."/>
        </authorList>
    </citation>
    <scope>NUCLEOTIDE SEQUENCE</scope>
    <source>
        <strain evidence="8">HB14</strain>
    </source>
</reference>
<protein>
    <submittedName>
        <fullName evidence="8">Exodeoxyribonuclease III</fullName>
    </submittedName>
</protein>
<evidence type="ECO:0000313" key="9">
    <source>
        <dbReference type="Proteomes" id="UP001139319"/>
    </source>
</evidence>
<feature type="domain" description="Endonuclease/exonuclease/phosphatase" evidence="7">
    <location>
        <begin position="17"/>
        <end position="225"/>
    </location>
</feature>
<sequence>MRVISLSVDGIFQAAQRGLYEWLDNQDADVICLQDLRALEYELDDDIFHPEGYFAYFFDSGTPHYNGVAIYTRKQPKALIFGLGFSSGVDMEGRYLQVDYEHMSIGSLLAPSASSELESQEVKINFFDDLQAHMDKITRKRREYIFCGNWQMAHTPRDVTDSDALQTESGFLPHERQWLSQLFNQIGYVDAFRRAIRDPDEYSWWPEGNIGTGPGWRTDFQVASNAIGQRVEHGAIYKNSQFSSHLPVIVDYDIEL</sequence>
<dbReference type="Pfam" id="PF03372">
    <property type="entry name" value="Exo_endo_phos"/>
    <property type="match status" value="1"/>
</dbReference>
<evidence type="ECO:0000256" key="4">
    <source>
        <dbReference type="ARBA" id="ARBA00022842"/>
    </source>
</evidence>
<reference evidence="8" key="1">
    <citation type="submission" date="2022-05" db="EMBL/GenBank/DDBJ databases">
        <authorList>
            <person name="Sun H.-N."/>
        </authorList>
    </citation>
    <scope>NUCLEOTIDE SEQUENCE</scope>
    <source>
        <strain evidence="8">HB14</strain>
    </source>
</reference>
<dbReference type="AlphaFoldDB" id="A0A9X2HZI7"/>
<gene>
    <name evidence="8" type="ORF">M6D89_11780</name>
</gene>
<name>A0A9X2HZI7_9GAMM</name>
<keyword evidence="3" id="KW-0378">Hydrolase</keyword>
<keyword evidence="2 5" id="KW-0479">Metal-binding</keyword>
<comment type="cofactor">
    <cofactor evidence="5">
        <name>Mg(2+)</name>
        <dbReference type="ChEBI" id="CHEBI:18420"/>
    </cofactor>
    <cofactor evidence="5">
        <name>Mn(2+)</name>
        <dbReference type="ChEBI" id="CHEBI:29035"/>
    </cofactor>
    <text evidence="5">Probably binds two magnesium or manganese ions per subunit.</text>
</comment>
<dbReference type="InterPro" id="IPR036691">
    <property type="entry name" value="Endo/exonu/phosph_ase_sf"/>
</dbReference>
<organism evidence="8 9">
    <name type="scientific">Gilvimarinus xylanilyticus</name>
    <dbReference type="NCBI Taxonomy" id="2944139"/>
    <lineage>
        <taxon>Bacteria</taxon>
        <taxon>Pseudomonadati</taxon>
        <taxon>Pseudomonadota</taxon>
        <taxon>Gammaproteobacteria</taxon>
        <taxon>Cellvibrionales</taxon>
        <taxon>Cellvibrionaceae</taxon>
        <taxon>Gilvimarinus</taxon>
    </lineage>
</organism>
<evidence type="ECO:0000256" key="3">
    <source>
        <dbReference type="ARBA" id="ARBA00022801"/>
    </source>
</evidence>
<dbReference type="GO" id="GO:0046872">
    <property type="term" value="F:metal ion binding"/>
    <property type="evidence" value="ECO:0007669"/>
    <property type="project" value="UniProtKB-KW"/>
</dbReference>
<evidence type="ECO:0000256" key="2">
    <source>
        <dbReference type="ARBA" id="ARBA00022723"/>
    </source>
</evidence>
<dbReference type="CDD" id="cd10281">
    <property type="entry name" value="Nape_like_AP-endo"/>
    <property type="match status" value="1"/>
</dbReference>
<dbReference type="PANTHER" id="PTHR22748:SF6">
    <property type="entry name" value="DNA-(APURINIC OR APYRIMIDINIC SITE) ENDONUCLEASE"/>
    <property type="match status" value="1"/>
</dbReference>
<dbReference type="GO" id="GO:0003906">
    <property type="term" value="F:DNA-(apurinic or apyrimidinic site) endonuclease activity"/>
    <property type="evidence" value="ECO:0007669"/>
    <property type="project" value="TreeGrafter"/>
</dbReference>
<evidence type="ECO:0000256" key="5">
    <source>
        <dbReference type="PIRSR" id="PIRSR604808-2"/>
    </source>
</evidence>
<keyword evidence="9" id="KW-1185">Reference proteome</keyword>
<proteinExistence type="inferred from homology"/>
<dbReference type="PANTHER" id="PTHR22748">
    <property type="entry name" value="AP ENDONUCLEASE"/>
    <property type="match status" value="1"/>
</dbReference>
<dbReference type="Gene3D" id="3.60.10.10">
    <property type="entry name" value="Endonuclease/exonuclease/phosphatase"/>
    <property type="match status" value="1"/>
</dbReference>
<keyword evidence="4 5" id="KW-0460">Magnesium</keyword>
<keyword evidence="5" id="KW-0464">Manganese</keyword>
<comment type="similarity">
    <text evidence="1">Belongs to the DNA repair enzymes AP/ExoA family.</text>
</comment>
<dbReference type="PROSITE" id="PS51435">
    <property type="entry name" value="AP_NUCLEASE_F1_4"/>
    <property type="match status" value="1"/>
</dbReference>
<dbReference type="GO" id="GO:0008081">
    <property type="term" value="F:phosphoric diester hydrolase activity"/>
    <property type="evidence" value="ECO:0007669"/>
    <property type="project" value="TreeGrafter"/>
</dbReference>